<evidence type="ECO:0000256" key="7">
    <source>
        <dbReference type="SAM" id="Phobius"/>
    </source>
</evidence>
<evidence type="ECO:0000256" key="6">
    <source>
        <dbReference type="RuleBase" id="RU004439"/>
    </source>
</evidence>
<dbReference type="InterPro" id="IPR011162">
    <property type="entry name" value="MHC_I/II-like_Ag-recog"/>
</dbReference>
<keyword evidence="5" id="KW-0325">Glycoprotein</keyword>
<dbReference type="OrthoDB" id="8936120at2759"/>
<evidence type="ECO:0000256" key="2">
    <source>
        <dbReference type="ARBA" id="ARBA00022729"/>
    </source>
</evidence>
<proteinExistence type="inferred from homology"/>
<name>A0A6P7X4N5_9AMPH</name>
<dbReference type="GeneID" id="115464333"/>
<dbReference type="SMART" id="SM00407">
    <property type="entry name" value="IGc1"/>
    <property type="match status" value="1"/>
</dbReference>
<evidence type="ECO:0000256" key="8">
    <source>
        <dbReference type="SAM" id="SignalP"/>
    </source>
</evidence>
<dbReference type="PANTHER" id="PTHR16675">
    <property type="entry name" value="MHC CLASS I-RELATED"/>
    <property type="match status" value="1"/>
</dbReference>
<dbReference type="FunFam" id="2.60.40.10:FF:000204">
    <property type="entry name" value="Major histocompatibility complex, class I-related protein"/>
    <property type="match status" value="1"/>
</dbReference>
<dbReference type="InterPro" id="IPR003597">
    <property type="entry name" value="Ig_C1-set"/>
</dbReference>
<dbReference type="InterPro" id="IPR037055">
    <property type="entry name" value="MHC_I-like_Ag-recog_sf"/>
</dbReference>
<dbReference type="Pfam" id="PF00129">
    <property type="entry name" value="MHC_I"/>
    <property type="match status" value="1"/>
</dbReference>
<dbReference type="InterPro" id="IPR001039">
    <property type="entry name" value="MHC_I_a_a1/a2"/>
</dbReference>
<dbReference type="PANTHER" id="PTHR16675:SF235">
    <property type="entry name" value="SHKT DOMAIN-CONTAINING PROTEIN"/>
    <property type="match status" value="1"/>
</dbReference>
<dbReference type="InterPro" id="IPR003006">
    <property type="entry name" value="Ig/MHC_CS"/>
</dbReference>
<evidence type="ECO:0000259" key="9">
    <source>
        <dbReference type="PROSITE" id="PS50835"/>
    </source>
</evidence>
<dbReference type="Proteomes" id="UP000515156">
    <property type="component" value="Chromosome 3"/>
</dbReference>
<evidence type="ECO:0000313" key="10">
    <source>
        <dbReference type="Proteomes" id="UP000515156"/>
    </source>
</evidence>
<keyword evidence="4" id="KW-1015">Disulfide bond</keyword>
<dbReference type="InParanoid" id="A0A6P7X4N5"/>
<evidence type="ECO:0000256" key="5">
    <source>
        <dbReference type="ARBA" id="ARBA00023180"/>
    </source>
</evidence>
<dbReference type="InterPro" id="IPR011161">
    <property type="entry name" value="MHC_I-like_Ag-recog"/>
</dbReference>
<dbReference type="KEGG" id="muo:115464333"/>
<dbReference type="PROSITE" id="PS50835">
    <property type="entry name" value="IG_LIKE"/>
    <property type="match status" value="1"/>
</dbReference>
<evidence type="ECO:0000256" key="4">
    <source>
        <dbReference type="ARBA" id="ARBA00023157"/>
    </source>
</evidence>
<protein>
    <submittedName>
        <fullName evidence="11">Major histocompatibility complex class I-related gene protein-like</fullName>
    </submittedName>
</protein>
<feature type="transmembrane region" description="Helical" evidence="7">
    <location>
        <begin position="315"/>
        <end position="337"/>
    </location>
</feature>
<dbReference type="InterPro" id="IPR013783">
    <property type="entry name" value="Ig-like_fold"/>
</dbReference>
<dbReference type="InterPro" id="IPR050208">
    <property type="entry name" value="MHC_class-I_related"/>
</dbReference>
<dbReference type="AlphaFoldDB" id="A0A6P7X4N5"/>
<keyword evidence="10" id="KW-1185">Reference proteome</keyword>
<evidence type="ECO:0000313" key="11">
    <source>
        <dbReference type="RefSeq" id="XP_030050582.1"/>
    </source>
</evidence>
<keyword evidence="7" id="KW-0812">Transmembrane</keyword>
<reference evidence="11" key="1">
    <citation type="submission" date="2025-08" db="UniProtKB">
        <authorList>
            <consortium name="RefSeq"/>
        </authorList>
    </citation>
    <scope>IDENTIFICATION</scope>
</reference>
<dbReference type="GO" id="GO:0009897">
    <property type="term" value="C:external side of plasma membrane"/>
    <property type="evidence" value="ECO:0007669"/>
    <property type="project" value="TreeGrafter"/>
</dbReference>
<keyword evidence="7" id="KW-1133">Transmembrane helix</keyword>
<dbReference type="SUPFAM" id="SSF54452">
    <property type="entry name" value="MHC antigen-recognition domain"/>
    <property type="match status" value="1"/>
</dbReference>
<keyword evidence="2 8" id="KW-0732">Signal</keyword>
<comment type="similarity">
    <text evidence="6">Belongs to the MHC class I family.</text>
</comment>
<feature type="domain" description="Ig-like" evidence="9">
    <location>
        <begin position="203"/>
        <end position="290"/>
    </location>
</feature>
<dbReference type="InterPro" id="IPR007110">
    <property type="entry name" value="Ig-like_dom"/>
</dbReference>
<dbReference type="RefSeq" id="XP_030050582.1">
    <property type="nucleotide sequence ID" value="XM_030194722.1"/>
</dbReference>
<dbReference type="InterPro" id="IPR036179">
    <property type="entry name" value="Ig-like_dom_sf"/>
</dbReference>
<dbReference type="GO" id="GO:0005615">
    <property type="term" value="C:extracellular space"/>
    <property type="evidence" value="ECO:0007669"/>
    <property type="project" value="TreeGrafter"/>
</dbReference>
<dbReference type="Gene3D" id="2.60.40.10">
    <property type="entry name" value="Immunoglobulins"/>
    <property type="match status" value="1"/>
</dbReference>
<keyword evidence="3 7" id="KW-0472">Membrane</keyword>
<comment type="subcellular location">
    <subcellularLocation>
        <location evidence="1">Membrane</location>
    </subcellularLocation>
</comment>
<evidence type="ECO:0000256" key="3">
    <source>
        <dbReference type="ARBA" id="ARBA00023136"/>
    </source>
</evidence>
<dbReference type="SUPFAM" id="SSF48726">
    <property type="entry name" value="Immunoglobulin"/>
    <property type="match status" value="1"/>
</dbReference>
<organism evidence="10 11">
    <name type="scientific">Microcaecilia unicolor</name>
    <dbReference type="NCBI Taxonomy" id="1415580"/>
    <lineage>
        <taxon>Eukaryota</taxon>
        <taxon>Metazoa</taxon>
        <taxon>Chordata</taxon>
        <taxon>Craniata</taxon>
        <taxon>Vertebrata</taxon>
        <taxon>Euteleostomi</taxon>
        <taxon>Amphibia</taxon>
        <taxon>Gymnophiona</taxon>
        <taxon>Siphonopidae</taxon>
        <taxon>Microcaecilia</taxon>
    </lineage>
</organism>
<dbReference type="GO" id="GO:0006955">
    <property type="term" value="P:immune response"/>
    <property type="evidence" value="ECO:0007669"/>
    <property type="project" value="TreeGrafter"/>
</dbReference>
<sequence length="355" mass="40275">MHSLLLLMLLGSVCAQEVPFVPGNHSVRYFTTAIIADSRFLGFLATDYFDDIMLGWYDSHAEVLEPRALWMKQAVGPIYWQQNAQFLRGQQHTSVTVLLDIMKQTNQTKGVHTYQTVEGCEVRDQNTTFVFFRTAFDGADFLYINTDTMKWVAEMPEAEEIVQARNANKMGIQQFLRDLSKVCDDVRYLLPFANQTLQRKDKPSVRVTERKLPNDSTTLYCHAYGFHPRRVEMKWLKSGAETQAKLEPEQILPNPDGTYQAIVSLNVTAKTQDDYSCLVQHSSLEKDKIMLWERGLMLLPEPGKDTGTAQPGLPIGGIIGVVLALVGLVFGLTLGLVSWQKWRQAETLGERFFNT</sequence>
<feature type="chain" id="PRO_5028116370" evidence="8">
    <location>
        <begin position="16"/>
        <end position="355"/>
    </location>
</feature>
<accession>A0A6P7X4N5</accession>
<feature type="signal peptide" evidence="8">
    <location>
        <begin position="1"/>
        <end position="15"/>
    </location>
</feature>
<evidence type="ECO:0000256" key="1">
    <source>
        <dbReference type="ARBA" id="ARBA00004370"/>
    </source>
</evidence>
<dbReference type="Pfam" id="PF07654">
    <property type="entry name" value="C1-set"/>
    <property type="match status" value="1"/>
</dbReference>
<dbReference type="PRINTS" id="PR01638">
    <property type="entry name" value="MHCCLASSI"/>
</dbReference>
<dbReference type="PROSITE" id="PS00290">
    <property type="entry name" value="IG_MHC"/>
    <property type="match status" value="1"/>
</dbReference>
<dbReference type="Gene3D" id="3.30.500.10">
    <property type="entry name" value="MHC class I-like antigen recognition-like"/>
    <property type="match status" value="1"/>
</dbReference>
<gene>
    <name evidence="11" type="primary">LOC115464333</name>
</gene>